<dbReference type="InterPro" id="IPR038883">
    <property type="entry name" value="AN11006-like"/>
</dbReference>
<dbReference type="OrthoDB" id="7464126at2759"/>
<feature type="compositionally biased region" description="Polar residues" evidence="1">
    <location>
        <begin position="861"/>
        <end position="874"/>
    </location>
</feature>
<protein>
    <submittedName>
        <fullName evidence="2">Uncharacterized protein</fullName>
    </submittedName>
</protein>
<dbReference type="PANTHER" id="PTHR42085:SF2">
    <property type="entry name" value="F-BOX DOMAIN-CONTAINING PROTEIN"/>
    <property type="match status" value="1"/>
</dbReference>
<comment type="caution">
    <text evidence="2">The sequence shown here is derived from an EMBL/GenBank/DDBJ whole genome shotgun (WGS) entry which is preliminary data.</text>
</comment>
<proteinExistence type="predicted"/>
<feature type="region of interest" description="Disordered" evidence="1">
    <location>
        <begin position="1"/>
        <end position="47"/>
    </location>
</feature>
<feature type="compositionally biased region" description="Polar residues" evidence="1">
    <location>
        <begin position="432"/>
        <end position="448"/>
    </location>
</feature>
<reference evidence="2 3" key="1">
    <citation type="submission" date="2020-03" db="EMBL/GenBank/DDBJ databases">
        <title>Draft Genome Sequence of Cudoniella acicularis.</title>
        <authorList>
            <person name="Buettner E."/>
            <person name="Kellner H."/>
        </authorList>
    </citation>
    <scope>NUCLEOTIDE SEQUENCE [LARGE SCALE GENOMIC DNA]</scope>
    <source>
        <strain evidence="2 3">DSM 108380</strain>
    </source>
</reference>
<dbReference type="EMBL" id="JAAMPI010001376">
    <property type="protein sequence ID" value="KAF4625446.1"/>
    <property type="molecule type" value="Genomic_DNA"/>
</dbReference>
<evidence type="ECO:0000313" key="3">
    <source>
        <dbReference type="Proteomes" id="UP000566819"/>
    </source>
</evidence>
<organism evidence="2 3">
    <name type="scientific">Cudoniella acicularis</name>
    <dbReference type="NCBI Taxonomy" id="354080"/>
    <lineage>
        <taxon>Eukaryota</taxon>
        <taxon>Fungi</taxon>
        <taxon>Dikarya</taxon>
        <taxon>Ascomycota</taxon>
        <taxon>Pezizomycotina</taxon>
        <taxon>Leotiomycetes</taxon>
        <taxon>Helotiales</taxon>
        <taxon>Tricladiaceae</taxon>
        <taxon>Cudoniella</taxon>
    </lineage>
</organism>
<evidence type="ECO:0000256" key="1">
    <source>
        <dbReference type="SAM" id="MobiDB-lite"/>
    </source>
</evidence>
<sequence>MSDPLPQHESGPPPKTMSPAEEIAHSAQESMAESSNQHENNQASKMMSPAEEIADQAHQSISEPLPQHVSNQLLRMISSAGEIVHQAHQSISEPANHHENNQLSKTMSPAEEIAQLHTQLVEAVRREAGLQALFQLALKTLANDDRCYFLNLIPIEVRNMIYELLLVNPALSRAEILMFWGKAMGPREVPFELSTSIMRTCHQIHKESEAILYGKNTFIIDFAVATYVQSPVLRNPIAWTRNNPFCGYEQEAYYPIQKNAAVKKVRKWSIVVASRRDPSLQRLRVVLFARAISDNPPRQLQLLLHSPQPLSGHEECRVAFKQMLQPLKILRNVNFEVARLKHSQMPANQQQEGAKISSKTLTAIKKELKVVKKESSVQPVFRMCERLVAYAQSFERHEQFRSEMAPSYFDIMSKREYRDMNRSSRPPRRTYANGSSTNKAPNPFTTKPQHPVEAGIHLAIKHSSDLKSIGFLEARRKALEYLEPQYQRIAEAASKLTAFIKAHKIENHLFDSNSKEPFETHQGRLHRGQQTLFDKHFVEAMVLLEDYAAAFTRDVPHGTRINIRQVQRTFDHCYANKHREVLLRRLNDMLEDEPNQEPFDAERRRKIALFTESFRHAVDDMDEQYLQIREARKRLFEFGADENVGYSIDLELSRCDEKINWNVNEPEMFPNYLPSRWERGQKVENLKSLLNRRGGAMRDEFNYILGSVQRLLKELDKMVLKYRSLATLEKRTWDQMRFGLKELNTIRQKLTYHTAQMELFLRSLTVGALGRIESLLKDFILERLERDLSENGVAFKDIDRHRDDIVVYLALLTTDSETQSHDSIVLSKSTSAGEIPGPTLNNQVPEDLLEENEMGVRSKTQKAIPSKSNDSSTKGLEPSDNDTDRVTPVVTPAQLLKDNGFDIDCNISELPKALKWTARAGNFDVMQILSRKPQV</sequence>
<dbReference type="AlphaFoldDB" id="A0A8H4RBA5"/>
<evidence type="ECO:0000313" key="2">
    <source>
        <dbReference type="EMBL" id="KAF4625446.1"/>
    </source>
</evidence>
<feature type="compositionally biased region" description="Polar residues" evidence="1">
    <location>
        <begin position="27"/>
        <end position="45"/>
    </location>
</feature>
<dbReference type="Proteomes" id="UP000566819">
    <property type="component" value="Unassembled WGS sequence"/>
</dbReference>
<accession>A0A8H4RBA5</accession>
<dbReference type="PANTHER" id="PTHR42085">
    <property type="entry name" value="F-BOX DOMAIN-CONTAINING PROTEIN"/>
    <property type="match status" value="1"/>
</dbReference>
<gene>
    <name evidence="2" type="ORF">G7Y89_g12724</name>
</gene>
<keyword evidence="3" id="KW-1185">Reference proteome</keyword>
<name>A0A8H4RBA5_9HELO</name>
<feature type="region of interest" description="Disordered" evidence="1">
    <location>
        <begin position="419"/>
        <end position="450"/>
    </location>
</feature>
<feature type="region of interest" description="Disordered" evidence="1">
    <location>
        <begin position="822"/>
        <end position="887"/>
    </location>
</feature>